<dbReference type="EMBL" id="JARAOX010000167">
    <property type="protein sequence ID" value="MDD9783111.1"/>
    <property type="molecule type" value="Genomic_DNA"/>
</dbReference>
<evidence type="ECO:0000313" key="2">
    <source>
        <dbReference type="Proteomes" id="UP001213771"/>
    </source>
</evidence>
<sequence>MSYDKRKKVIHVDKVIIKTDKVIIKRDDKNAIKSKIKNTIPITSIEKMITEGVIVDSSFILN</sequence>
<gene>
    <name evidence="1" type="ORF">PVE99_11955</name>
</gene>
<dbReference type="RefSeq" id="WP_098548697.1">
    <property type="nucleotide sequence ID" value="NZ_JARAOX010000167.1"/>
</dbReference>
<dbReference type="AlphaFoldDB" id="A0ABD4WSX2"/>
<evidence type="ECO:0000313" key="1">
    <source>
        <dbReference type="EMBL" id="MDD9783111.1"/>
    </source>
</evidence>
<dbReference type="Proteomes" id="UP001213771">
    <property type="component" value="Unassembled WGS sequence"/>
</dbReference>
<organism evidence="1 2">
    <name type="scientific">Priestia megaterium</name>
    <name type="common">Bacillus megaterium</name>
    <dbReference type="NCBI Taxonomy" id="1404"/>
    <lineage>
        <taxon>Bacteria</taxon>
        <taxon>Bacillati</taxon>
        <taxon>Bacillota</taxon>
        <taxon>Bacilli</taxon>
        <taxon>Bacillales</taxon>
        <taxon>Bacillaceae</taxon>
        <taxon>Priestia</taxon>
    </lineage>
</organism>
<comment type="caution">
    <text evidence="1">The sequence shown here is derived from an EMBL/GenBank/DDBJ whole genome shotgun (WGS) entry which is preliminary data.</text>
</comment>
<accession>A0ABD4WSX2</accession>
<proteinExistence type="predicted"/>
<name>A0ABD4WSX2_PRIMG</name>
<protein>
    <submittedName>
        <fullName evidence="1">Uncharacterized protein</fullName>
    </submittedName>
</protein>
<reference evidence="1 2" key="1">
    <citation type="submission" date="2023-02" db="EMBL/GenBank/DDBJ databases">
        <authorList>
            <person name="Olszewska D."/>
        </authorList>
    </citation>
    <scope>NUCLEOTIDE SEQUENCE [LARGE SCALE GENOMIC DNA]</scope>
    <source>
        <strain evidence="1 2">FDU301</strain>
    </source>
</reference>